<accession>A0A242M8Q4</accession>
<sequence>MPRPHVVKKAIWVGIEAGSHNVCRAGPGRSHVSRIVQVFLSYAMRVSIG</sequence>
<gene>
    <name evidence="1" type="ORF">PAMC26577_36340</name>
</gene>
<organism evidence="1 2">
    <name type="scientific">Caballeronia sordidicola</name>
    <name type="common">Burkholderia sordidicola</name>
    <dbReference type="NCBI Taxonomy" id="196367"/>
    <lineage>
        <taxon>Bacteria</taxon>
        <taxon>Pseudomonadati</taxon>
        <taxon>Pseudomonadota</taxon>
        <taxon>Betaproteobacteria</taxon>
        <taxon>Burkholderiales</taxon>
        <taxon>Burkholderiaceae</taxon>
        <taxon>Caballeronia</taxon>
    </lineage>
</organism>
<protein>
    <submittedName>
        <fullName evidence="1">Uncharacterized protein</fullName>
    </submittedName>
</protein>
<proteinExistence type="predicted"/>
<dbReference type="Proteomes" id="UP000195221">
    <property type="component" value="Unassembled WGS sequence"/>
</dbReference>
<reference evidence="1 2" key="1">
    <citation type="submission" date="2017-03" db="EMBL/GenBank/DDBJ databases">
        <title>Genome analysis of strain PAMC 26577.</title>
        <authorList>
            <person name="Oh H.-M."/>
            <person name="Yang J.-A."/>
        </authorList>
    </citation>
    <scope>NUCLEOTIDE SEQUENCE [LARGE SCALE GENOMIC DNA]</scope>
    <source>
        <strain evidence="1 2">PAMC 26577</strain>
    </source>
</reference>
<evidence type="ECO:0000313" key="1">
    <source>
        <dbReference type="EMBL" id="OTP67649.1"/>
    </source>
</evidence>
<dbReference type="AlphaFoldDB" id="A0A242M8Q4"/>
<name>A0A242M8Q4_CABSO</name>
<dbReference type="EMBL" id="NBTZ01000152">
    <property type="protein sequence ID" value="OTP67649.1"/>
    <property type="molecule type" value="Genomic_DNA"/>
</dbReference>
<evidence type="ECO:0000313" key="2">
    <source>
        <dbReference type="Proteomes" id="UP000195221"/>
    </source>
</evidence>
<comment type="caution">
    <text evidence="1">The sequence shown here is derived from an EMBL/GenBank/DDBJ whole genome shotgun (WGS) entry which is preliminary data.</text>
</comment>